<dbReference type="Gene3D" id="1.20.1250.20">
    <property type="entry name" value="MFS general substrate transporter like domains"/>
    <property type="match status" value="1"/>
</dbReference>
<evidence type="ECO:0000313" key="11">
    <source>
        <dbReference type="EMBL" id="OQE88913.1"/>
    </source>
</evidence>
<accession>A0A1V6YNG3</accession>
<feature type="transmembrane region" description="Helical" evidence="9">
    <location>
        <begin position="299"/>
        <end position="323"/>
    </location>
</feature>
<name>A0A1V6YNG3_PENNA</name>
<dbReference type="PROSITE" id="PS00216">
    <property type="entry name" value="SUGAR_TRANSPORT_1"/>
    <property type="match status" value="2"/>
</dbReference>
<feature type="transmembrane region" description="Helical" evidence="9">
    <location>
        <begin position="116"/>
        <end position="137"/>
    </location>
</feature>
<dbReference type="PRINTS" id="PR00171">
    <property type="entry name" value="SUGRTRNSPORT"/>
</dbReference>
<evidence type="ECO:0000256" key="9">
    <source>
        <dbReference type="SAM" id="Phobius"/>
    </source>
</evidence>
<sequence>MSGADEQDQSGPHAPLLASSRPSSDHDDNEHDESLASELEYSGGWFIWALTFSAGISGLLFGYDLFALIASPFTGVLADKFGRRKVILGADLLFALGALVQAFTSQVWGMVLGRSIVGLAVGSASAVTPLRELMIANMLGNLSRYISELAPSHARGRLVTILSLFITGGQVVAYIVGWLFSSTAGGWRWIVGIGALPAFFQLAILALLPETPRWLVQAGFDARAKTVLIKIYQDCPGHDQVVDRVLRNISGEIAQEASEMGLQEDSEIGPTKSRGTKPQWLHDTIQRGQQLLHGGNRRALIIAMMLQAVQQLCGFNSLMYFSATIFSSLSFSSPTLTSLSVAMTNFVFTLLAFVLIDKIGRRRILLYSIPVMAIALVLCAFSFSSVDDKWNSQPPTGRQDSHDSVSSLVPIAILFCLTVYTAAYALGLGNVPWQQSELFPLNVRSLGSGLATATNWGSNFIIGLTFLPMMEWISPSWTFALYALVCVVGWIAVWAIYPEMSGLSLEEVKGLLADGWGILQDIACCLPKDRDVLHLSQSCKEIWEKVFNSECAIWRDRFGKHYDIAPGRRSRELKIEYQIRAIVLSSPIHFKEEEDARQYLWMEVMQTMLEESLKLPIARGATSKTLQRIHETLNEVDFLSEFKKGRTSSPLFYALQLCLSSFALDPTITEPCRRTDYDIKRVYSYADEVGKAFIDHDNLDLAKLLNLRNFWQRHLLNASELTFQESFSGLPADMKPKARKDIPTEASRLSPSWLGYYYLQKANQRQTCADLETHGDGIDIMTLDLQPSSEQFWPAQCSKIIPLAGGLDTERVYFDGKQGSYDAAHEAGNPVFGFTEEIAVPHGGFEGWTRICFTIVEADGDDDEEEQPSSLMMDGEGWIHGYEAVIVPGGRMMLGRWVDMKEPDARGPFIFWDV</sequence>
<comment type="subcellular location">
    <subcellularLocation>
        <location evidence="1">Membrane</location>
        <topology evidence="1">Multi-pass membrane protein</topology>
    </subcellularLocation>
</comment>
<dbReference type="PANTHER" id="PTHR48020:SF12">
    <property type="entry name" value="PROTON MYO-INOSITOL COTRANSPORTER"/>
    <property type="match status" value="1"/>
</dbReference>
<feature type="transmembrane region" description="Helical" evidence="9">
    <location>
        <begin position="158"/>
        <end position="180"/>
    </location>
</feature>
<dbReference type="AlphaFoldDB" id="A0A1V6YNG3"/>
<evidence type="ECO:0000256" key="1">
    <source>
        <dbReference type="ARBA" id="ARBA00004141"/>
    </source>
</evidence>
<evidence type="ECO:0000256" key="4">
    <source>
        <dbReference type="ARBA" id="ARBA00022692"/>
    </source>
</evidence>
<dbReference type="Proteomes" id="UP000191691">
    <property type="component" value="Unassembled WGS sequence"/>
</dbReference>
<dbReference type="PROSITE" id="PS50850">
    <property type="entry name" value="MFS"/>
    <property type="match status" value="1"/>
</dbReference>
<keyword evidence="6 9" id="KW-0472">Membrane</keyword>
<dbReference type="InterPro" id="IPR036259">
    <property type="entry name" value="MFS_trans_sf"/>
</dbReference>
<evidence type="ECO:0000256" key="8">
    <source>
        <dbReference type="SAM" id="MobiDB-lite"/>
    </source>
</evidence>
<evidence type="ECO:0000313" key="12">
    <source>
        <dbReference type="Proteomes" id="UP000191691"/>
    </source>
</evidence>
<evidence type="ECO:0000256" key="3">
    <source>
        <dbReference type="ARBA" id="ARBA00022448"/>
    </source>
</evidence>
<dbReference type="SUPFAM" id="SSF103473">
    <property type="entry name" value="MFS general substrate transporter"/>
    <property type="match status" value="1"/>
</dbReference>
<gene>
    <name evidence="11" type="ORF">PENNAL_c0015G01685</name>
</gene>
<dbReference type="GO" id="GO:1904679">
    <property type="term" value="P:myo-inositol import across plasma membrane"/>
    <property type="evidence" value="ECO:0007669"/>
    <property type="project" value="TreeGrafter"/>
</dbReference>
<evidence type="ECO:0000256" key="5">
    <source>
        <dbReference type="ARBA" id="ARBA00022989"/>
    </source>
</evidence>
<evidence type="ECO:0000256" key="7">
    <source>
        <dbReference type="ARBA" id="ARBA00049119"/>
    </source>
</evidence>
<keyword evidence="12" id="KW-1185">Reference proteome</keyword>
<keyword evidence="3" id="KW-0813">Transport</keyword>
<dbReference type="OMA" id="WRRICFV"/>
<feature type="transmembrane region" description="Helical" evidence="9">
    <location>
        <begin position="335"/>
        <end position="357"/>
    </location>
</feature>
<protein>
    <recommendedName>
        <fullName evidence="10">Major facilitator superfamily (MFS) profile domain-containing protein</fullName>
    </recommendedName>
</protein>
<organism evidence="11 12">
    <name type="scientific">Penicillium nalgiovense</name>
    <dbReference type="NCBI Taxonomy" id="60175"/>
    <lineage>
        <taxon>Eukaryota</taxon>
        <taxon>Fungi</taxon>
        <taxon>Dikarya</taxon>
        <taxon>Ascomycota</taxon>
        <taxon>Pezizomycotina</taxon>
        <taxon>Eurotiomycetes</taxon>
        <taxon>Eurotiomycetidae</taxon>
        <taxon>Eurotiales</taxon>
        <taxon>Aspergillaceae</taxon>
        <taxon>Penicillium</taxon>
    </lineage>
</organism>
<comment type="similarity">
    <text evidence="2">Belongs to the major facilitator superfamily. Sugar transporter (TC 2.A.1.1) family.</text>
</comment>
<dbReference type="GO" id="GO:0005366">
    <property type="term" value="F:myo-inositol:proton symporter activity"/>
    <property type="evidence" value="ECO:0007669"/>
    <property type="project" value="TreeGrafter"/>
</dbReference>
<comment type="catalytic activity">
    <reaction evidence="7">
        <text>myo-inositol(out) + H(+)(out) = myo-inositol(in) + H(+)(in)</text>
        <dbReference type="Rhea" id="RHEA:60364"/>
        <dbReference type="ChEBI" id="CHEBI:15378"/>
        <dbReference type="ChEBI" id="CHEBI:17268"/>
    </reaction>
</comment>
<evidence type="ECO:0000259" key="10">
    <source>
        <dbReference type="PROSITE" id="PS50850"/>
    </source>
</evidence>
<feature type="transmembrane region" description="Helical" evidence="9">
    <location>
        <begin position="404"/>
        <end position="426"/>
    </location>
</feature>
<feature type="transmembrane region" description="Helical" evidence="9">
    <location>
        <begin position="479"/>
        <end position="497"/>
    </location>
</feature>
<proteinExistence type="inferred from homology"/>
<feature type="transmembrane region" description="Helical" evidence="9">
    <location>
        <begin position="186"/>
        <end position="208"/>
    </location>
</feature>
<comment type="caution">
    <text evidence="11">The sequence shown here is derived from an EMBL/GenBank/DDBJ whole genome shotgun (WGS) entry which is preliminary data.</text>
</comment>
<dbReference type="InterPro" id="IPR005828">
    <property type="entry name" value="MFS_sugar_transport-like"/>
</dbReference>
<evidence type="ECO:0000256" key="6">
    <source>
        <dbReference type="ARBA" id="ARBA00023136"/>
    </source>
</evidence>
<dbReference type="Pfam" id="PF00083">
    <property type="entry name" value="Sugar_tr"/>
    <property type="match status" value="1"/>
</dbReference>
<dbReference type="FunFam" id="1.20.1250.20:FF:000073">
    <property type="entry name" value="MFS myo-inositol transporter, putative"/>
    <property type="match status" value="1"/>
</dbReference>
<dbReference type="InterPro" id="IPR050814">
    <property type="entry name" value="Myo-inositol_Transporter"/>
</dbReference>
<feature type="transmembrane region" description="Helical" evidence="9">
    <location>
        <begin position="364"/>
        <end position="384"/>
    </location>
</feature>
<dbReference type="GO" id="GO:0016020">
    <property type="term" value="C:membrane"/>
    <property type="evidence" value="ECO:0007669"/>
    <property type="project" value="UniProtKB-SubCell"/>
</dbReference>
<feature type="region of interest" description="Disordered" evidence="8">
    <location>
        <begin position="1"/>
        <end position="33"/>
    </location>
</feature>
<feature type="transmembrane region" description="Helical" evidence="9">
    <location>
        <begin position="45"/>
        <end position="66"/>
    </location>
</feature>
<reference evidence="12" key="1">
    <citation type="journal article" date="2017" name="Nat. Microbiol.">
        <title>Global analysis of biosynthetic gene clusters reveals vast potential of secondary metabolite production in Penicillium species.</title>
        <authorList>
            <person name="Nielsen J.C."/>
            <person name="Grijseels S."/>
            <person name="Prigent S."/>
            <person name="Ji B."/>
            <person name="Dainat J."/>
            <person name="Nielsen K.F."/>
            <person name="Frisvad J.C."/>
            <person name="Workman M."/>
            <person name="Nielsen J."/>
        </authorList>
    </citation>
    <scope>NUCLEOTIDE SEQUENCE [LARGE SCALE GENOMIC DNA]</scope>
    <source>
        <strain evidence="12">IBT 13039</strain>
    </source>
</reference>
<keyword evidence="5 9" id="KW-1133">Transmembrane helix</keyword>
<dbReference type="InterPro" id="IPR005829">
    <property type="entry name" value="Sugar_transporter_CS"/>
</dbReference>
<dbReference type="NCBIfam" id="TIGR00879">
    <property type="entry name" value="SP"/>
    <property type="match status" value="1"/>
</dbReference>
<feature type="transmembrane region" description="Helical" evidence="9">
    <location>
        <begin position="86"/>
        <end position="104"/>
    </location>
</feature>
<dbReference type="EMBL" id="MOOB01000015">
    <property type="protein sequence ID" value="OQE88913.1"/>
    <property type="molecule type" value="Genomic_DNA"/>
</dbReference>
<feature type="compositionally biased region" description="Basic and acidic residues" evidence="8">
    <location>
        <begin position="23"/>
        <end position="33"/>
    </location>
</feature>
<dbReference type="InterPro" id="IPR003663">
    <property type="entry name" value="Sugar/inositol_transpt"/>
</dbReference>
<dbReference type="InterPro" id="IPR020846">
    <property type="entry name" value="MFS_dom"/>
</dbReference>
<keyword evidence="4 9" id="KW-0812">Transmembrane</keyword>
<feature type="domain" description="Major facilitator superfamily (MFS) profile" evidence="10">
    <location>
        <begin position="1"/>
        <end position="501"/>
    </location>
</feature>
<dbReference type="PANTHER" id="PTHR48020">
    <property type="entry name" value="PROTON MYO-INOSITOL COTRANSPORTER"/>
    <property type="match status" value="1"/>
</dbReference>
<evidence type="ECO:0000256" key="2">
    <source>
        <dbReference type="ARBA" id="ARBA00010992"/>
    </source>
</evidence>